<evidence type="ECO:0000313" key="3">
    <source>
        <dbReference type="EMBL" id="MBO8442077.1"/>
    </source>
</evidence>
<reference evidence="3" key="1">
    <citation type="submission" date="2020-10" db="EMBL/GenBank/DDBJ databases">
        <authorList>
            <person name="Gilroy R."/>
        </authorList>
    </citation>
    <scope>NUCLEOTIDE SEQUENCE</scope>
    <source>
        <strain evidence="3">C6-149</strain>
    </source>
</reference>
<evidence type="ECO:0000256" key="2">
    <source>
        <dbReference type="ARBA" id="ARBA00023239"/>
    </source>
</evidence>
<evidence type="ECO:0008006" key="5">
    <source>
        <dbReference type="Google" id="ProtNLM"/>
    </source>
</evidence>
<dbReference type="EMBL" id="JADIMP010000103">
    <property type="protein sequence ID" value="MBO8442077.1"/>
    <property type="molecule type" value="Genomic_DNA"/>
</dbReference>
<name>A0A9D9E622_9LACO</name>
<dbReference type="PANTHER" id="PTHR33542:SF3">
    <property type="entry name" value="SIROHYDROCHLORIN FERROCHELATASE, CHLOROPLASTIC"/>
    <property type="match status" value="1"/>
</dbReference>
<evidence type="ECO:0000256" key="1">
    <source>
        <dbReference type="ARBA" id="ARBA00022723"/>
    </source>
</evidence>
<dbReference type="GO" id="GO:0046872">
    <property type="term" value="F:metal ion binding"/>
    <property type="evidence" value="ECO:0007669"/>
    <property type="project" value="UniProtKB-KW"/>
</dbReference>
<dbReference type="Gene3D" id="3.40.50.1400">
    <property type="match status" value="2"/>
</dbReference>
<reference evidence="3" key="2">
    <citation type="journal article" date="2021" name="PeerJ">
        <title>Extensive microbial diversity within the chicken gut microbiome revealed by metagenomics and culture.</title>
        <authorList>
            <person name="Gilroy R."/>
            <person name="Ravi A."/>
            <person name="Getino M."/>
            <person name="Pursley I."/>
            <person name="Horton D.L."/>
            <person name="Alikhan N.F."/>
            <person name="Baker D."/>
            <person name="Gharbi K."/>
            <person name="Hall N."/>
            <person name="Watson M."/>
            <person name="Adriaenssens E.M."/>
            <person name="Foster-Nyarko E."/>
            <person name="Jarju S."/>
            <person name="Secka A."/>
            <person name="Antonio M."/>
            <person name="Oren A."/>
            <person name="Chaudhuri R.R."/>
            <person name="La Ragione R."/>
            <person name="Hildebrand F."/>
            <person name="Pallen M.J."/>
        </authorList>
    </citation>
    <scope>NUCLEOTIDE SEQUENCE</scope>
    <source>
        <strain evidence="3">C6-149</strain>
    </source>
</reference>
<comment type="caution">
    <text evidence="3">The sequence shown here is derived from an EMBL/GenBank/DDBJ whole genome shotgun (WGS) entry which is preliminary data.</text>
</comment>
<dbReference type="AlphaFoldDB" id="A0A9D9E622"/>
<dbReference type="PANTHER" id="PTHR33542">
    <property type="entry name" value="SIROHYDROCHLORIN FERROCHELATASE, CHLOROPLASTIC"/>
    <property type="match status" value="1"/>
</dbReference>
<dbReference type="InterPro" id="IPR050963">
    <property type="entry name" value="Sirohydro_Cobaltochel/CbiX"/>
</dbReference>
<sequence>MKYLVYVIHGSKYPHRTQKMLKFIEEIQSNFNLSYKIVMLDQPTFSMDKAFKEIFDSCQSNVQIIFCPILLFKALHIKGDIQKKAQQLQEKYNFTYCIASTFGEQPEIIHYFANQINNIIKNHTINKLILVAHGSSKFTTHLHAIQTIKTSLQNQFNQPLTVSFLHGEPNYQLVLKEINENEIIIIIPYFLGNGTLVNKIKKYVYEFRNKDNTIIINNLEFNKNIIPSINRCINQALEENVYV</sequence>
<organism evidence="3 4">
    <name type="scientific">Candidatus Gallilactobacillus intestinavium</name>
    <dbReference type="NCBI Taxonomy" id="2840838"/>
    <lineage>
        <taxon>Bacteria</taxon>
        <taxon>Bacillati</taxon>
        <taxon>Bacillota</taxon>
        <taxon>Bacilli</taxon>
        <taxon>Lactobacillales</taxon>
        <taxon>Lactobacillaceae</taxon>
        <taxon>Lactobacillaceae incertae sedis</taxon>
        <taxon>Candidatus Gallilactobacillus</taxon>
    </lineage>
</organism>
<gene>
    <name evidence="3" type="ORF">IAA89_06610</name>
</gene>
<dbReference type="Proteomes" id="UP000823614">
    <property type="component" value="Unassembled WGS sequence"/>
</dbReference>
<keyword evidence="2" id="KW-0456">Lyase</keyword>
<keyword evidence="1" id="KW-0479">Metal-binding</keyword>
<dbReference type="GO" id="GO:0016829">
    <property type="term" value="F:lyase activity"/>
    <property type="evidence" value="ECO:0007669"/>
    <property type="project" value="UniProtKB-KW"/>
</dbReference>
<proteinExistence type="predicted"/>
<dbReference type="SUPFAM" id="SSF53800">
    <property type="entry name" value="Chelatase"/>
    <property type="match status" value="1"/>
</dbReference>
<protein>
    <recommendedName>
        <fullName evidence="5">Sirohydrochlorin cobaltochelatase</fullName>
    </recommendedName>
</protein>
<dbReference type="InterPro" id="IPR002762">
    <property type="entry name" value="CbiX-like"/>
</dbReference>
<dbReference type="Pfam" id="PF01903">
    <property type="entry name" value="CbiX"/>
    <property type="match status" value="2"/>
</dbReference>
<accession>A0A9D9E622</accession>
<evidence type="ECO:0000313" key="4">
    <source>
        <dbReference type="Proteomes" id="UP000823614"/>
    </source>
</evidence>